<accession>A0A1G2U1S0</accession>
<dbReference type="PANTHER" id="PTHR46957:SF3">
    <property type="entry name" value="CYTOKINE RECEPTOR"/>
    <property type="match status" value="1"/>
</dbReference>
<evidence type="ECO:0000259" key="2">
    <source>
        <dbReference type="PROSITE" id="PS50853"/>
    </source>
</evidence>
<feature type="transmembrane region" description="Helical" evidence="1">
    <location>
        <begin position="479"/>
        <end position="498"/>
    </location>
</feature>
<protein>
    <recommendedName>
        <fullName evidence="2">Fibronectin type-III domain-containing protein</fullName>
    </recommendedName>
</protein>
<sequence>MFACIFSFSSVNALEDQFNISLTVTAADITPPSVPTGLLATAVSSSQIDLSWNASTDDVAVTAYRVFRDNLFLATSTLTSYSDTGLSAQTAYSYTVSAVDAAFNDSGRSATSTATTSAVSTTPSGAGGGSGQFVALRIYDLSVFPAYENAVVAWKTIPLSKFVLEWGEGSLLNSGVLSDSSFVGSRQVLISGLSAGTEYLFRITVEDSLGRKLSQDGSFETFPLKEGIPNVLNLKTISNAETISLDWDNPVFSGFDSVRIVKSPFFFPTGPDDGQIIFEGLAGSFTDYDVESGKDYFYTVFVKDNFGNFSSGAIVRGRIQIPGEPVEGGPLPELPKAPVVHPQIQSLSFSDFEFIQEGRRLNTLPNDTVVMDGEKDLTVALRYEKVPEILKAIIVTLINPDNKDQVFSFLLRVNDDKTAYEATIGSLRRSGLYETRIDVIDYKNQGLKKIDGALAATFASAYSGDSLFHSVPRFVMQNFLFILFLIIIFLTIALYLVFKKNRRKTNP</sequence>
<dbReference type="InterPro" id="IPR013783">
    <property type="entry name" value="Ig-like_fold"/>
</dbReference>
<name>A0A1G2U1S0_9BACT</name>
<dbReference type="EMBL" id="MHWE01000018">
    <property type="protein sequence ID" value="OHB03475.1"/>
    <property type="molecule type" value="Genomic_DNA"/>
</dbReference>
<dbReference type="AlphaFoldDB" id="A0A1G2U1S0"/>
<proteinExistence type="predicted"/>
<evidence type="ECO:0000313" key="4">
    <source>
        <dbReference type="Proteomes" id="UP000176800"/>
    </source>
</evidence>
<keyword evidence="1" id="KW-0812">Transmembrane</keyword>
<dbReference type="InterPro" id="IPR050713">
    <property type="entry name" value="RTP_Phos/Ushers"/>
</dbReference>
<dbReference type="GO" id="GO:0016020">
    <property type="term" value="C:membrane"/>
    <property type="evidence" value="ECO:0007669"/>
    <property type="project" value="UniProtKB-SubCell"/>
</dbReference>
<dbReference type="PANTHER" id="PTHR46957">
    <property type="entry name" value="CYTOKINE RECEPTOR"/>
    <property type="match status" value="1"/>
</dbReference>
<dbReference type="Proteomes" id="UP000176800">
    <property type="component" value="Unassembled WGS sequence"/>
</dbReference>
<gene>
    <name evidence="3" type="ORF">A3B14_03010</name>
</gene>
<dbReference type="InterPro" id="IPR036116">
    <property type="entry name" value="FN3_sf"/>
</dbReference>
<dbReference type="CDD" id="cd00063">
    <property type="entry name" value="FN3"/>
    <property type="match status" value="2"/>
</dbReference>
<dbReference type="SMART" id="SM00060">
    <property type="entry name" value="FN3"/>
    <property type="match status" value="3"/>
</dbReference>
<dbReference type="InterPro" id="IPR003961">
    <property type="entry name" value="FN3_dom"/>
</dbReference>
<evidence type="ECO:0000313" key="3">
    <source>
        <dbReference type="EMBL" id="OHB03475.1"/>
    </source>
</evidence>
<organism evidence="3 4">
    <name type="scientific">Candidatus Zambryskibacteria bacterium RIFCSPLOWO2_01_FULL_45_21</name>
    <dbReference type="NCBI Taxonomy" id="1802761"/>
    <lineage>
        <taxon>Bacteria</taxon>
        <taxon>Candidatus Zambryskiibacteriota</taxon>
    </lineage>
</organism>
<keyword evidence="1" id="KW-0472">Membrane</keyword>
<dbReference type="Pfam" id="PF00041">
    <property type="entry name" value="fn3"/>
    <property type="match status" value="1"/>
</dbReference>
<dbReference type="SUPFAM" id="SSF49265">
    <property type="entry name" value="Fibronectin type III"/>
    <property type="match status" value="2"/>
</dbReference>
<dbReference type="PROSITE" id="PS50853">
    <property type="entry name" value="FN3"/>
    <property type="match status" value="1"/>
</dbReference>
<dbReference type="Gene3D" id="2.60.40.10">
    <property type="entry name" value="Immunoglobulins"/>
    <property type="match status" value="2"/>
</dbReference>
<keyword evidence="1" id="KW-1133">Transmembrane helix</keyword>
<reference evidence="3 4" key="1">
    <citation type="journal article" date="2016" name="Nat. Commun.">
        <title>Thousands of microbial genomes shed light on interconnected biogeochemical processes in an aquifer system.</title>
        <authorList>
            <person name="Anantharaman K."/>
            <person name="Brown C.T."/>
            <person name="Hug L.A."/>
            <person name="Sharon I."/>
            <person name="Castelle C.J."/>
            <person name="Probst A.J."/>
            <person name="Thomas B.C."/>
            <person name="Singh A."/>
            <person name="Wilkins M.J."/>
            <person name="Karaoz U."/>
            <person name="Brodie E.L."/>
            <person name="Williams K.H."/>
            <person name="Hubbard S.S."/>
            <person name="Banfield J.F."/>
        </authorList>
    </citation>
    <scope>NUCLEOTIDE SEQUENCE [LARGE SCALE GENOMIC DNA]</scope>
</reference>
<evidence type="ECO:0000256" key="1">
    <source>
        <dbReference type="SAM" id="Phobius"/>
    </source>
</evidence>
<comment type="caution">
    <text evidence="3">The sequence shown here is derived from an EMBL/GenBank/DDBJ whole genome shotgun (WGS) entry which is preliminary data.</text>
</comment>
<feature type="domain" description="Fibronectin type-III" evidence="2">
    <location>
        <begin position="31"/>
        <end position="119"/>
    </location>
</feature>